<dbReference type="SUPFAM" id="SSF56300">
    <property type="entry name" value="Metallo-dependent phosphatases"/>
    <property type="match status" value="1"/>
</dbReference>
<feature type="transmembrane region" description="Helical" evidence="3">
    <location>
        <begin position="66"/>
        <end position="87"/>
    </location>
</feature>
<dbReference type="CDD" id="cd07385">
    <property type="entry name" value="MPP_YkuE_C"/>
    <property type="match status" value="1"/>
</dbReference>
<dbReference type="InterPro" id="IPR004843">
    <property type="entry name" value="Calcineurin-like_PHP"/>
</dbReference>
<reference evidence="6" key="1">
    <citation type="submission" date="2017-06" db="EMBL/GenBank/DDBJ databases">
        <title>Capnocytophaga spp. assemblies.</title>
        <authorList>
            <person name="Gulvik C.A."/>
        </authorList>
    </citation>
    <scope>NUCLEOTIDE SEQUENCE [LARGE SCALE GENOMIC DNA]</scope>
    <source>
        <strain evidence="6">H6253</strain>
    </source>
</reference>
<dbReference type="PANTHER" id="PTHR31302">
    <property type="entry name" value="TRANSMEMBRANE PROTEIN WITH METALLOPHOSPHOESTERASE DOMAIN-RELATED"/>
    <property type="match status" value="1"/>
</dbReference>
<dbReference type="RefSeq" id="WP_095914725.1">
    <property type="nucleotide sequence ID" value="NZ_CAUUPF010000016.1"/>
</dbReference>
<evidence type="ECO:0000259" key="4">
    <source>
        <dbReference type="Pfam" id="PF00149"/>
    </source>
</evidence>
<dbReference type="EMBL" id="CP022384">
    <property type="protein sequence ID" value="ATA82751.1"/>
    <property type="molecule type" value="Genomic_DNA"/>
</dbReference>
<organism evidence="5 6">
    <name type="scientific">Capnocytophaga leadbetteri</name>
    <dbReference type="NCBI Taxonomy" id="327575"/>
    <lineage>
        <taxon>Bacteria</taxon>
        <taxon>Pseudomonadati</taxon>
        <taxon>Bacteroidota</taxon>
        <taxon>Flavobacteriia</taxon>
        <taxon>Flavobacteriales</taxon>
        <taxon>Flavobacteriaceae</taxon>
        <taxon>Capnocytophaga</taxon>
    </lineage>
</organism>
<dbReference type="InterPro" id="IPR051158">
    <property type="entry name" value="Metallophosphoesterase_sf"/>
</dbReference>
<evidence type="ECO:0000313" key="5">
    <source>
        <dbReference type="EMBL" id="ATA82751.1"/>
    </source>
</evidence>
<gene>
    <name evidence="5" type="ORF">CGC53_10555</name>
</gene>
<keyword evidence="3" id="KW-0812">Transmembrane</keyword>
<dbReference type="Pfam" id="PF00149">
    <property type="entry name" value="Metallophos"/>
    <property type="match status" value="1"/>
</dbReference>
<dbReference type="GO" id="GO:0008758">
    <property type="term" value="F:UDP-2,3-diacylglucosamine hydrolase activity"/>
    <property type="evidence" value="ECO:0007669"/>
    <property type="project" value="TreeGrafter"/>
</dbReference>
<dbReference type="KEGG" id="clk:CGC53_10555"/>
<sequence length="415" mass="48113">MIFAILFSILTFYFLLSFYASRSLKTLKAARWVHWLFWGVAITIVLYLLYQWFGRGKTVWSARQQYAVAGLLTWLIICLFVSLPLLIEDLSRLVRAFFIKRRANAPRIPSRRKFVSTLGWGLAAIPFASILYSIFKGKYNYKVWKYTLYFPNLPKAFDGYRITQISDIHCGSFDNYDKIRYGVELINAQKSDVILFTGDLVNNLAEEVRDWKQLFATLHAPDGVFSIMGNHDYGDYSSWESAEAKQQNIAELHRLQKEMGWDLLLNNNRYLERNGDKIALIGVENWGHGRFSKYGDLDKAMEGVNEADFKILMSHDPTHWQEKVLPEQKSIDLTLSGHTHGMQCGIEIPQWRWSPSQYIYKYWGGMYKEGARYLNVNRGFGYHAFPGRLGVWPEITVIELKCGSQALEVDKQQNS</sequence>
<dbReference type="Gene3D" id="3.60.21.10">
    <property type="match status" value="1"/>
</dbReference>
<feature type="transmembrane region" description="Helical" evidence="3">
    <location>
        <begin position="114"/>
        <end position="135"/>
    </location>
</feature>
<dbReference type="InterPro" id="IPR029052">
    <property type="entry name" value="Metallo-depent_PP-like"/>
</dbReference>
<evidence type="ECO:0000256" key="1">
    <source>
        <dbReference type="ARBA" id="ARBA00022723"/>
    </source>
</evidence>
<dbReference type="PANTHER" id="PTHR31302:SF31">
    <property type="entry name" value="PHOSPHODIESTERASE YAEI"/>
    <property type="match status" value="1"/>
</dbReference>
<dbReference type="GO" id="GO:0046872">
    <property type="term" value="F:metal ion binding"/>
    <property type="evidence" value="ECO:0007669"/>
    <property type="project" value="UniProtKB-KW"/>
</dbReference>
<evidence type="ECO:0000313" key="6">
    <source>
        <dbReference type="Proteomes" id="UP000217276"/>
    </source>
</evidence>
<keyword evidence="3" id="KW-1133">Transmembrane helix</keyword>
<protein>
    <submittedName>
        <fullName evidence="5">Phosphoesterase</fullName>
    </submittedName>
</protein>
<dbReference type="GO" id="GO:0009245">
    <property type="term" value="P:lipid A biosynthetic process"/>
    <property type="evidence" value="ECO:0007669"/>
    <property type="project" value="TreeGrafter"/>
</dbReference>
<proteinExistence type="predicted"/>
<keyword evidence="2" id="KW-0378">Hydrolase</keyword>
<dbReference type="Proteomes" id="UP000217276">
    <property type="component" value="Chromosome"/>
</dbReference>
<evidence type="ECO:0000256" key="2">
    <source>
        <dbReference type="ARBA" id="ARBA00022801"/>
    </source>
</evidence>
<keyword evidence="6" id="KW-1185">Reference proteome</keyword>
<keyword evidence="1" id="KW-0479">Metal-binding</keyword>
<feature type="domain" description="Calcineurin-like phosphoesterase" evidence="4">
    <location>
        <begin position="161"/>
        <end position="341"/>
    </location>
</feature>
<dbReference type="AlphaFoldDB" id="A0A250FCC2"/>
<evidence type="ECO:0000256" key="3">
    <source>
        <dbReference type="SAM" id="Phobius"/>
    </source>
</evidence>
<dbReference type="GO" id="GO:0016020">
    <property type="term" value="C:membrane"/>
    <property type="evidence" value="ECO:0007669"/>
    <property type="project" value="GOC"/>
</dbReference>
<name>A0A250FCC2_9FLAO</name>
<feature type="transmembrane region" description="Helical" evidence="3">
    <location>
        <begin position="32"/>
        <end position="54"/>
    </location>
</feature>
<keyword evidence="3" id="KW-0472">Membrane</keyword>
<accession>A0A250FCC2</accession>